<organism evidence="4 5">
    <name type="scientific">Falsiporphyromonas endometrii</name>
    <dbReference type="NCBI Taxonomy" id="1387297"/>
    <lineage>
        <taxon>Bacteria</taxon>
        <taxon>Pseudomonadati</taxon>
        <taxon>Bacteroidota</taxon>
        <taxon>Bacteroidia</taxon>
        <taxon>Bacteroidales</taxon>
        <taxon>Porphyromonadaceae</taxon>
        <taxon>Falsiporphyromonas</taxon>
    </lineage>
</organism>
<evidence type="ECO:0000313" key="4">
    <source>
        <dbReference type="EMBL" id="MFC4666142.1"/>
    </source>
</evidence>
<dbReference type="Gene3D" id="1.25.40.10">
    <property type="entry name" value="Tetratricopeptide repeat domain"/>
    <property type="match status" value="6"/>
</dbReference>
<dbReference type="InterPro" id="IPR019734">
    <property type="entry name" value="TPR_rpt"/>
</dbReference>
<dbReference type="PANTHER" id="PTHR45586">
    <property type="entry name" value="TPR REPEAT-CONTAINING PROTEIN PA4667"/>
    <property type="match status" value="1"/>
</dbReference>
<dbReference type="InterPro" id="IPR011990">
    <property type="entry name" value="TPR-like_helical_dom_sf"/>
</dbReference>
<dbReference type="SMART" id="SM00028">
    <property type="entry name" value="TPR"/>
    <property type="match status" value="9"/>
</dbReference>
<reference evidence="5" key="1">
    <citation type="journal article" date="2019" name="Int. J. Syst. Evol. Microbiol.">
        <title>The Global Catalogue of Microorganisms (GCM) 10K type strain sequencing project: providing services to taxonomists for standard genome sequencing and annotation.</title>
        <authorList>
            <consortium name="The Broad Institute Genomics Platform"/>
            <consortium name="The Broad Institute Genome Sequencing Center for Infectious Disease"/>
            <person name="Wu L."/>
            <person name="Ma J."/>
        </authorList>
    </citation>
    <scope>NUCLEOTIDE SEQUENCE [LARGE SCALE GENOMIC DNA]</scope>
    <source>
        <strain evidence="5">CGMCC 4.7357</strain>
    </source>
</reference>
<accession>A0ABV9K7X2</accession>
<gene>
    <name evidence="4" type="ORF">ACFO3G_05950</name>
</gene>
<evidence type="ECO:0000256" key="3">
    <source>
        <dbReference type="PROSITE-ProRule" id="PRU00339"/>
    </source>
</evidence>
<keyword evidence="2 3" id="KW-0802">TPR repeat</keyword>
<feature type="repeat" description="TPR" evidence="3">
    <location>
        <begin position="552"/>
        <end position="585"/>
    </location>
</feature>
<dbReference type="RefSeq" id="WP_380078922.1">
    <property type="nucleotide sequence ID" value="NZ_JBHSGO010000177.1"/>
</dbReference>
<dbReference type="EMBL" id="JBHSGO010000177">
    <property type="protein sequence ID" value="MFC4666142.1"/>
    <property type="molecule type" value="Genomic_DNA"/>
</dbReference>
<keyword evidence="1" id="KW-0677">Repeat</keyword>
<protein>
    <submittedName>
        <fullName evidence="4">Tetratricopeptide repeat protein</fullName>
    </submittedName>
</protein>
<dbReference type="SUPFAM" id="SSF48452">
    <property type="entry name" value="TPR-like"/>
    <property type="match status" value="4"/>
</dbReference>
<evidence type="ECO:0000313" key="5">
    <source>
        <dbReference type="Proteomes" id="UP001596020"/>
    </source>
</evidence>
<dbReference type="Proteomes" id="UP001596020">
    <property type="component" value="Unassembled WGS sequence"/>
</dbReference>
<keyword evidence="5" id="KW-1185">Reference proteome</keyword>
<evidence type="ECO:0000256" key="2">
    <source>
        <dbReference type="ARBA" id="ARBA00022803"/>
    </source>
</evidence>
<evidence type="ECO:0000256" key="1">
    <source>
        <dbReference type="ARBA" id="ARBA00022737"/>
    </source>
</evidence>
<dbReference type="PROSITE" id="PS50005">
    <property type="entry name" value="TPR"/>
    <property type="match status" value="3"/>
</dbReference>
<dbReference type="Pfam" id="PF13174">
    <property type="entry name" value="TPR_6"/>
    <property type="match status" value="3"/>
</dbReference>
<feature type="repeat" description="TPR" evidence="3">
    <location>
        <begin position="438"/>
        <end position="471"/>
    </location>
</feature>
<dbReference type="Pfam" id="PF13432">
    <property type="entry name" value="TPR_16"/>
    <property type="match status" value="1"/>
</dbReference>
<sequence>MKRILLAALLAGCALDGISQSTMVFPNKTDLDDGVNYYRNANYVAASRYFSHYLLQHSNDSRLDLSEALFYKLASDMKLTHNAPVEPLLKYLERYPATSHRAEAYLLIGSSYLEQSEYAEASLYLKMIDPSALSFEELAERNVRLAYCLMNQSKIISTKAGVEQVRTLLIPVCDGESLWSKKAVLYLVTLDLREGNIKLVKNVLQSVVFPKSLQDEVASLRGQLYCATKEWSASIETIERLKRSNPSIGGRPELLRSLGISYYHLNDYKNAIANLDPFIRVAKPHVDPTVACMDGISHFKIRDFKGAEEPLQIGAVSQNAVGAVAGLYLGQARYELGSLAEAALAFEGVINNPKSPSDVREAAMYNMAIALRMSGTSSFGQAVKVAERFFAEYPSSQYREEMASLLVESYYTSKDFKASLNSIQKIQHPTESILIAKQYVLCRLGNIEMDRHRWQEAESYYSEALSIRSNDEFAPEALISRAKVRYEQGRYQSAYQDANLFVTRFSKHNPTNLAVARYIEGYSLFNMKRFSDAYRVFNDYLSSPNLSKREIADVRCRMGDCLYAEKRFKEAIDNYNLAYNSSPGDGAEALVRISDIYGYQGVYKEQIAVIDRYLSQYPNGDEAASLLYQKGRAGILGHMPESLIENAFVGVVDRYPQSRWARQAGVDLAMMYYQKGQTSKAIKSYKHIIESYPQSDEARIAISDLKSIYMSMDKIEEFTSYASHFGNTFLSDMGDAAKLLFEQAENRYRAKSNNARLGLEQFLEKYPNSPDAPKAKLYLANLYLSEGDMIKSSSIYEELDNEKITPEIRSEAQVHLADICMAQTKYGRAYDLYFEAYQVAPTQNLKELYGLGAVKSAYLSGQYRLSYRLAADLVSKDRLINEEITLWQGKALFKDNQYNEAAKVLRTISQNYDTAVGAEALVTLAQIKYDVNDLNNARKLCLDFIKKSTPQQYWLARGFILLSDIYKKQGDHATAKQYLLSLEQNYPSDNKDDIMEMINERLNNL</sequence>
<dbReference type="PANTHER" id="PTHR45586:SF1">
    <property type="entry name" value="LIPOPOLYSACCHARIDE ASSEMBLY PROTEIN B"/>
    <property type="match status" value="1"/>
</dbReference>
<proteinExistence type="predicted"/>
<feature type="repeat" description="TPR" evidence="3">
    <location>
        <begin position="662"/>
        <end position="695"/>
    </location>
</feature>
<dbReference type="InterPro" id="IPR051012">
    <property type="entry name" value="CellSynth/LPSAsmb/PSIAsmb"/>
</dbReference>
<comment type="caution">
    <text evidence="4">The sequence shown here is derived from an EMBL/GenBank/DDBJ whole genome shotgun (WGS) entry which is preliminary data.</text>
</comment>
<name>A0ABV9K7X2_9PORP</name>